<evidence type="ECO:0000313" key="6">
    <source>
        <dbReference type="EMBL" id="MDK2596107.1"/>
    </source>
</evidence>
<dbReference type="PANTHER" id="PTHR30537">
    <property type="entry name" value="HTH-TYPE TRANSCRIPTIONAL REGULATOR"/>
    <property type="match status" value="1"/>
</dbReference>
<dbReference type="Pfam" id="PF00126">
    <property type="entry name" value="HTH_1"/>
    <property type="match status" value="1"/>
</dbReference>
<dbReference type="Pfam" id="PF03466">
    <property type="entry name" value="LysR_substrate"/>
    <property type="match status" value="1"/>
</dbReference>
<dbReference type="InterPro" id="IPR036390">
    <property type="entry name" value="WH_DNA-bd_sf"/>
</dbReference>
<evidence type="ECO:0000256" key="2">
    <source>
        <dbReference type="ARBA" id="ARBA00023015"/>
    </source>
</evidence>
<accession>A0ABT7EM26</accession>
<proteinExistence type="inferred from homology"/>
<dbReference type="InterPro" id="IPR036388">
    <property type="entry name" value="WH-like_DNA-bd_sf"/>
</dbReference>
<evidence type="ECO:0000256" key="3">
    <source>
        <dbReference type="ARBA" id="ARBA00023125"/>
    </source>
</evidence>
<dbReference type="InterPro" id="IPR058163">
    <property type="entry name" value="LysR-type_TF_proteobact-type"/>
</dbReference>
<dbReference type="Gene3D" id="1.10.10.10">
    <property type="entry name" value="Winged helix-like DNA-binding domain superfamily/Winged helix DNA-binding domain"/>
    <property type="match status" value="1"/>
</dbReference>
<evidence type="ECO:0000313" key="7">
    <source>
        <dbReference type="Proteomes" id="UP001231915"/>
    </source>
</evidence>
<dbReference type="InterPro" id="IPR000847">
    <property type="entry name" value="LysR_HTH_N"/>
</dbReference>
<keyword evidence="7" id="KW-1185">Reference proteome</keyword>
<dbReference type="Proteomes" id="UP001231915">
    <property type="component" value="Unassembled WGS sequence"/>
</dbReference>
<reference evidence="6 7" key="1">
    <citation type="submission" date="2023-05" db="EMBL/GenBank/DDBJ databases">
        <title>Pseudoalteromonas ardens sp. nov., Pseudoalteromonas obscura sp. nov., and Pseudoalteromonas umbrosa sp. nov., isolated from the coral Montipora capitata.</title>
        <authorList>
            <person name="Thomas E.M."/>
            <person name="Smith E.M."/>
            <person name="Papke E."/>
            <person name="Shlafstein M.D."/>
            <person name="Oline D.K."/>
            <person name="Videau P."/>
            <person name="Saw J.H."/>
            <person name="Strangman W.K."/>
            <person name="Ushijima B."/>
        </authorList>
    </citation>
    <scope>NUCLEOTIDE SEQUENCE [LARGE SCALE GENOMIC DNA]</scope>
    <source>
        <strain evidence="6 7">P94</strain>
    </source>
</reference>
<keyword evidence="2" id="KW-0805">Transcription regulation</keyword>
<dbReference type="InterPro" id="IPR005119">
    <property type="entry name" value="LysR_subst-bd"/>
</dbReference>
<dbReference type="Gene3D" id="3.40.190.10">
    <property type="entry name" value="Periplasmic binding protein-like II"/>
    <property type="match status" value="2"/>
</dbReference>
<protein>
    <submittedName>
        <fullName evidence="6">LysR substrate-binding domain-containing protein</fullName>
    </submittedName>
</protein>
<sequence length="302" mass="34093">MSSLNLSLNALHTFSVVAKELNFTVAASVLHISPSAVSHQMKLLEAQLGMSLFHRKSKGVTLTQEAKLLADHVNKGFNLLEFGIESTKRANTTERVVLAVIPSLLEHWLIPKLGDFYQQFPHIELQLIAQDQLIDFNRHHVHAHLHFGHGQYQGYNCTHLGAEWIYPVCSPNYSKELGKNAELLSYQHGIEDAPGNIDWSNWFSYQSINMECQPVNRGFSHVGHTLTAAKYGQGVALGWHVIASELIKQGALKKMQFEPIALPFSYFLVTPHQTYQSNALQSLLQWLQLQFADSRPCVFHNE</sequence>
<evidence type="ECO:0000259" key="5">
    <source>
        <dbReference type="PROSITE" id="PS50931"/>
    </source>
</evidence>
<comment type="caution">
    <text evidence="6">The sequence shown here is derived from an EMBL/GenBank/DDBJ whole genome shotgun (WGS) entry which is preliminary data.</text>
</comment>
<dbReference type="PROSITE" id="PS50931">
    <property type="entry name" value="HTH_LYSR"/>
    <property type="match status" value="1"/>
</dbReference>
<feature type="domain" description="HTH lysR-type" evidence="5">
    <location>
        <begin position="6"/>
        <end position="63"/>
    </location>
</feature>
<evidence type="ECO:0000256" key="4">
    <source>
        <dbReference type="ARBA" id="ARBA00023163"/>
    </source>
</evidence>
<evidence type="ECO:0000256" key="1">
    <source>
        <dbReference type="ARBA" id="ARBA00009437"/>
    </source>
</evidence>
<gene>
    <name evidence="6" type="ORF">QNM18_13685</name>
</gene>
<name>A0ABT7EM26_9GAMM</name>
<organism evidence="6 7">
    <name type="scientific">Pseudoalteromonas obscura</name>
    <dbReference type="NCBI Taxonomy" id="3048491"/>
    <lineage>
        <taxon>Bacteria</taxon>
        <taxon>Pseudomonadati</taxon>
        <taxon>Pseudomonadota</taxon>
        <taxon>Gammaproteobacteria</taxon>
        <taxon>Alteromonadales</taxon>
        <taxon>Pseudoalteromonadaceae</taxon>
        <taxon>Pseudoalteromonas</taxon>
    </lineage>
</organism>
<comment type="similarity">
    <text evidence="1">Belongs to the LysR transcriptional regulatory family.</text>
</comment>
<dbReference type="EMBL" id="JASJUT010000005">
    <property type="protein sequence ID" value="MDK2596107.1"/>
    <property type="molecule type" value="Genomic_DNA"/>
</dbReference>
<dbReference type="SUPFAM" id="SSF53850">
    <property type="entry name" value="Periplasmic binding protein-like II"/>
    <property type="match status" value="1"/>
</dbReference>
<dbReference type="PRINTS" id="PR00039">
    <property type="entry name" value="HTHLYSR"/>
</dbReference>
<dbReference type="RefSeq" id="WP_284137552.1">
    <property type="nucleotide sequence ID" value="NZ_JASJUT010000005.1"/>
</dbReference>
<keyword evidence="4" id="KW-0804">Transcription</keyword>
<dbReference type="SUPFAM" id="SSF46785">
    <property type="entry name" value="Winged helix' DNA-binding domain"/>
    <property type="match status" value="1"/>
</dbReference>
<dbReference type="PANTHER" id="PTHR30537:SF32">
    <property type="entry name" value="HTH-TYPE TRANSCRIPTIONAL REGULATOR DSDC"/>
    <property type="match status" value="1"/>
</dbReference>
<keyword evidence="3" id="KW-0238">DNA-binding</keyword>